<evidence type="ECO:0000256" key="1">
    <source>
        <dbReference type="ARBA" id="ARBA00004141"/>
    </source>
</evidence>
<feature type="transmembrane region" description="Helical" evidence="6">
    <location>
        <begin position="7"/>
        <end position="25"/>
    </location>
</feature>
<dbReference type="InterPro" id="IPR045062">
    <property type="entry name" value="Cyt_c_biogenesis_CcsA/CcmC"/>
</dbReference>
<feature type="transmembrane region" description="Helical" evidence="6">
    <location>
        <begin position="32"/>
        <end position="53"/>
    </location>
</feature>
<dbReference type="RefSeq" id="WP_009390919.1">
    <property type="nucleotide sequence ID" value="NZ_CAJZEI010000037.1"/>
</dbReference>
<keyword evidence="9" id="KW-1185">Reference proteome</keyword>
<dbReference type="AlphaFoldDB" id="A0A250FCR4"/>
<keyword evidence="2 6" id="KW-0812">Transmembrane</keyword>
<dbReference type="KEGG" id="clk:CGC53_06875"/>
<evidence type="ECO:0000313" key="8">
    <source>
        <dbReference type="EMBL" id="ATA82085.1"/>
    </source>
</evidence>
<dbReference type="InterPro" id="IPR002541">
    <property type="entry name" value="Cyt_c_assembly"/>
</dbReference>
<comment type="subcellular location">
    <subcellularLocation>
        <location evidence="1">Membrane</location>
        <topology evidence="1">Multi-pass membrane protein</topology>
    </subcellularLocation>
</comment>
<evidence type="ECO:0000256" key="4">
    <source>
        <dbReference type="ARBA" id="ARBA00022989"/>
    </source>
</evidence>
<evidence type="ECO:0000256" key="2">
    <source>
        <dbReference type="ARBA" id="ARBA00022692"/>
    </source>
</evidence>
<accession>A0A250FCR4</accession>
<keyword evidence="3" id="KW-0201">Cytochrome c-type biogenesis</keyword>
<evidence type="ECO:0000256" key="5">
    <source>
        <dbReference type="ARBA" id="ARBA00023136"/>
    </source>
</evidence>
<feature type="transmembrane region" description="Helical" evidence="6">
    <location>
        <begin position="91"/>
        <end position="110"/>
    </location>
</feature>
<feature type="transmembrane region" description="Helical" evidence="6">
    <location>
        <begin position="231"/>
        <end position="249"/>
    </location>
</feature>
<evidence type="ECO:0000256" key="6">
    <source>
        <dbReference type="SAM" id="Phobius"/>
    </source>
</evidence>
<gene>
    <name evidence="8" type="ORF">CGC53_06875</name>
</gene>
<dbReference type="EMBL" id="CP022384">
    <property type="protein sequence ID" value="ATA82085.1"/>
    <property type="molecule type" value="Genomic_DNA"/>
</dbReference>
<organism evidence="8 9">
    <name type="scientific">Capnocytophaga leadbetteri</name>
    <dbReference type="NCBI Taxonomy" id="327575"/>
    <lineage>
        <taxon>Bacteria</taxon>
        <taxon>Pseudomonadati</taxon>
        <taxon>Bacteroidota</taxon>
        <taxon>Flavobacteriia</taxon>
        <taxon>Flavobacteriales</taxon>
        <taxon>Flavobacteriaceae</taxon>
        <taxon>Capnocytophaga</taxon>
    </lineage>
</organism>
<dbReference type="GO" id="GO:0005886">
    <property type="term" value="C:plasma membrane"/>
    <property type="evidence" value="ECO:0007669"/>
    <property type="project" value="TreeGrafter"/>
</dbReference>
<feature type="transmembrane region" description="Helical" evidence="6">
    <location>
        <begin position="204"/>
        <end position="219"/>
    </location>
</feature>
<feature type="domain" description="Cytochrome c assembly protein" evidence="7">
    <location>
        <begin position="73"/>
        <end position="252"/>
    </location>
</feature>
<dbReference type="Proteomes" id="UP000217276">
    <property type="component" value="Chromosome"/>
</dbReference>
<evidence type="ECO:0000259" key="7">
    <source>
        <dbReference type="Pfam" id="PF01578"/>
    </source>
</evidence>
<proteinExistence type="predicted"/>
<feature type="transmembrane region" description="Helical" evidence="6">
    <location>
        <begin position="69"/>
        <end position="86"/>
    </location>
</feature>
<dbReference type="Pfam" id="PF01578">
    <property type="entry name" value="Cytochrom_C_asm"/>
    <property type="match status" value="1"/>
</dbReference>
<evidence type="ECO:0000256" key="3">
    <source>
        <dbReference type="ARBA" id="ARBA00022748"/>
    </source>
</evidence>
<dbReference type="PANTHER" id="PTHR30071">
    <property type="entry name" value="HEME EXPORTER PROTEIN C"/>
    <property type="match status" value="1"/>
</dbReference>
<dbReference type="PANTHER" id="PTHR30071:SF1">
    <property type="entry name" value="CYTOCHROME B_B6 PROTEIN-RELATED"/>
    <property type="match status" value="1"/>
</dbReference>
<dbReference type="GO" id="GO:0020037">
    <property type="term" value="F:heme binding"/>
    <property type="evidence" value="ECO:0007669"/>
    <property type="project" value="InterPro"/>
</dbReference>
<keyword evidence="5 6" id="KW-0472">Membrane</keyword>
<sequence>MWHHFDIVTYLSVALWLLGGSLIYSKNKALRVASIAAHLGATLIVGGFIIALWKNLERPPLRTLAETRIWYSLFMGLIGYAIYLLYRQKWMLSYSAVMGIVFIVLTYTHPDTMNKALMPALQSVWFIPHVIVYIFAYAMLGMASLTAFYGIYRYKKGQETSSIFAVIDQLIKVGYVFLTFGLLFGALWAKEAWGHYWTWDPKETWAFITWLGYLVYLHHKYNHNERKPLQSFVIVGIAFILLLVCWFGVNYLPTAQMSVHTYSG</sequence>
<keyword evidence="4 6" id="KW-1133">Transmembrane helix</keyword>
<dbReference type="GO" id="GO:0017004">
    <property type="term" value="P:cytochrome complex assembly"/>
    <property type="evidence" value="ECO:0007669"/>
    <property type="project" value="UniProtKB-KW"/>
</dbReference>
<evidence type="ECO:0000313" key="9">
    <source>
        <dbReference type="Proteomes" id="UP000217276"/>
    </source>
</evidence>
<name>A0A250FCR4_9FLAO</name>
<reference evidence="9" key="1">
    <citation type="submission" date="2017-06" db="EMBL/GenBank/DDBJ databases">
        <title>Capnocytophaga spp. assemblies.</title>
        <authorList>
            <person name="Gulvik C.A."/>
        </authorList>
    </citation>
    <scope>NUCLEOTIDE SEQUENCE [LARGE SCALE GENOMIC DNA]</scope>
    <source>
        <strain evidence="9">H6253</strain>
    </source>
</reference>
<feature type="transmembrane region" description="Helical" evidence="6">
    <location>
        <begin position="173"/>
        <end position="189"/>
    </location>
</feature>
<feature type="transmembrane region" description="Helical" evidence="6">
    <location>
        <begin position="130"/>
        <end position="152"/>
    </location>
</feature>
<protein>
    <submittedName>
        <fullName evidence="8">Cytochrome C assembly protein</fullName>
    </submittedName>
</protein>